<dbReference type="InterPro" id="IPR000953">
    <property type="entry name" value="Chromo/chromo_shadow_dom"/>
</dbReference>
<dbReference type="InterPro" id="IPR023780">
    <property type="entry name" value="Chromo_domain"/>
</dbReference>
<proteinExistence type="predicted"/>
<dbReference type="Gene3D" id="2.40.50.40">
    <property type="match status" value="1"/>
</dbReference>
<organism evidence="2 3">
    <name type="scientific">Phytophthora megakarya</name>
    <dbReference type="NCBI Taxonomy" id="4795"/>
    <lineage>
        <taxon>Eukaryota</taxon>
        <taxon>Sar</taxon>
        <taxon>Stramenopiles</taxon>
        <taxon>Oomycota</taxon>
        <taxon>Peronosporomycetes</taxon>
        <taxon>Peronosporales</taxon>
        <taxon>Peronosporaceae</taxon>
        <taxon>Phytophthora</taxon>
    </lineage>
</organism>
<accession>A0A225UPQ4</accession>
<sequence>MAKIKPVREFPDRPVIWLMTQDQDRLDFDEALLPGDSWIQDRDPDENEVERISDMRTGRKTRYGRILREFLIHWRGYEGPTWIDEADLNCRAILHEFCGIAPIRTCLAWCNLTKRPEGKIRIGELVANSESLR</sequence>
<dbReference type="EMBL" id="NBNE01013524">
    <property type="protein sequence ID" value="OWY95025.1"/>
    <property type="molecule type" value="Genomic_DNA"/>
</dbReference>
<evidence type="ECO:0000313" key="3">
    <source>
        <dbReference type="Proteomes" id="UP000198211"/>
    </source>
</evidence>
<evidence type="ECO:0000313" key="2">
    <source>
        <dbReference type="EMBL" id="OWY95025.1"/>
    </source>
</evidence>
<dbReference type="InterPro" id="IPR016197">
    <property type="entry name" value="Chromo-like_dom_sf"/>
</dbReference>
<dbReference type="PROSITE" id="PS50013">
    <property type="entry name" value="CHROMO_2"/>
    <property type="match status" value="1"/>
</dbReference>
<dbReference type="SUPFAM" id="SSF54160">
    <property type="entry name" value="Chromo domain-like"/>
    <property type="match status" value="1"/>
</dbReference>
<dbReference type="AlphaFoldDB" id="A0A225UPQ4"/>
<name>A0A225UPQ4_9STRA</name>
<dbReference type="OrthoDB" id="88785at2759"/>
<evidence type="ECO:0000259" key="1">
    <source>
        <dbReference type="PROSITE" id="PS50013"/>
    </source>
</evidence>
<dbReference type="CDD" id="cd00024">
    <property type="entry name" value="CD_CSD"/>
    <property type="match status" value="1"/>
</dbReference>
<reference evidence="3" key="1">
    <citation type="submission" date="2017-03" db="EMBL/GenBank/DDBJ databases">
        <title>Phytopthora megakarya and P. palmivora, two closely related causual agents of cacao black pod achieved similar genome size and gene model numbers by different mechanisms.</title>
        <authorList>
            <person name="Ali S."/>
            <person name="Shao J."/>
            <person name="Larry D.J."/>
            <person name="Kronmiller B."/>
            <person name="Shen D."/>
            <person name="Strem M.D."/>
            <person name="Melnick R.L."/>
            <person name="Guiltinan M.J."/>
            <person name="Tyler B.M."/>
            <person name="Meinhardt L.W."/>
            <person name="Bailey B.A."/>
        </authorList>
    </citation>
    <scope>NUCLEOTIDE SEQUENCE [LARGE SCALE GENOMIC DNA]</scope>
    <source>
        <strain evidence="3">zdho120</strain>
    </source>
</reference>
<gene>
    <name evidence="2" type="ORF">PHMEG_00035087</name>
</gene>
<keyword evidence="3" id="KW-1185">Reference proteome</keyword>
<dbReference type="Proteomes" id="UP000198211">
    <property type="component" value="Unassembled WGS sequence"/>
</dbReference>
<protein>
    <recommendedName>
        <fullName evidence="1">Chromo domain-containing protein</fullName>
    </recommendedName>
</protein>
<comment type="caution">
    <text evidence="2">The sequence shown here is derived from an EMBL/GenBank/DDBJ whole genome shotgun (WGS) entry which is preliminary data.</text>
</comment>
<dbReference type="Pfam" id="PF00385">
    <property type="entry name" value="Chromo"/>
    <property type="match status" value="1"/>
</dbReference>
<feature type="domain" description="Chromo" evidence="1">
    <location>
        <begin position="47"/>
        <end position="97"/>
    </location>
</feature>